<dbReference type="Proteomes" id="UP000827892">
    <property type="component" value="Chromosome II"/>
</dbReference>
<reference evidence="2 3" key="1">
    <citation type="submission" date="2022-05" db="EMBL/GenBank/DDBJ databases">
        <title>Chromosome-level reference genomes for two strains of Caenorhabditis briggsae: an improved platform for comparative genomics.</title>
        <authorList>
            <person name="Stevens L."/>
            <person name="Andersen E.C."/>
        </authorList>
    </citation>
    <scope>NUCLEOTIDE SEQUENCE [LARGE SCALE GENOMIC DNA]</scope>
    <source>
        <strain evidence="2">QX1410_ONT</strain>
        <tissue evidence="2">Whole-organism</tissue>
    </source>
</reference>
<sequence length="399" mass="47254">MDPRLTASSGYEYLVRNRSENPAESENEWKNLIMENQRLTQRVAFLEKIGKNQENFDGFTKEIDRLNALVLVRDAEIQELTKNSKPKVEMEGFEAKKKEWENKSAKMRGHIKSLEKKLEASNDFRFKITEEMEALLEEDVSPNQTMYLKMARQTSEYHKELWKKVRSNFEHMRNANRGLQMSLEELEVEKENMEFELGRRGTAIKEFKKKEKRAGQRIQELEKSIELKEQNEEKLRSENAEICKKFWDQTAQVDTLIKMLEDKTVRIIGDGMVIQEQQRYIQSLEQSNGEGIKRRVQDLAAKLDRNANIFKKDFENRLDAQNQQVQKMEESATLLMQEVFSLRFKYKESLEAVQKLKSKNSELEKMLSYVVEEEEKNHYAKMARWSAVGIRSLKRKREE</sequence>
<keyword evidence="1" id="KW-0175">Coiled coil</keyword>
<dbReference type="AlphaFoldDB" id="A0AAE9IVY9"/>
<evidence type="ECO:0000313" key="3">
    <source>
        <dbReference type="Proteomes" id="UP000827892"/>
    </source>
</evidence>
<proteinExistence type="predicted"/>
<evidence type="ECO:0000313" key="2">
    <source>
        <dbReference type="EMBL" id="ULU08132.1"/>
    </source>
</evidence>
<gene>
    <name evidence="2" type="ORF">L3Y34_019313</name>
</gene>
<organism evidence="2 3">
    <name type="scientific">Caenorhabditis briggsae</name>
    <dbReference type="NCBI Taxonomy" id="6238"/>
    <lineage>
        <taxon>Eukaryota</taxon>
        <taxon>Metazoa</taxon>
        <taxon>Ecdysozoa</taxon>
        <taxon>Nematoda</taxon>
        <taxon>Chromadorea</taxon>
        <taxon>Rhabditida</taxon>
        <taxon>Rhabditina</taxon>
        <taxon>Rhabditomorpha</taxon>
        <taxon>Rhabditoidea</taxon>
        <taxon>Rhabditidae</taxon>
        <taxon>Peloderinae</taxon>
        <taxon>Caenorhabditis</taxon>
    </lineage>
</organism>
<name>A0AAE9IVY9_CAEBR</name>
<dbReference type="EMBL" id="CP090892">
    <property type="protein sequence ID" value="ULU08132.1"/>
    <property type="molecule type" value="Genomic_DNA"/>
</dbReference>
<feature type="coiled-coil region" evidence="1">
    <location>
        <begin position="311"/>
        <end position="366"/>
    </location>
</feature>
<protein>
    <submittedName>
        <fullName evidence="2">Uncharacterized protein</fullName>
    </submittedName>
</protein>
<evidence type="ECO:0000256" key="1">
    <source>
        <dbReference type="SAM" id="Coils"/>
    </source>
</evidence>
<accession>A0AAE9IVY9</accession>
<feature type="coiled-coil region" evidence="1">
    <location>
        <begin position="169"/>
        <end position="245"/>
    </location>
</feature>